<name>A0ABV5EWB5_9FLAO</name>
<feature type="domain" description="Glycosyl-hydrolase 97 N-terminal" evidence="7">
    <location>
        <begin position="32"/>
        <end position="292"/>
    </location>
</feature>
<dbReference type="InterPro" id="IPR019563">
    <property type="entry name" value="GH97_catalytic"/>
</dbReference>
<evidence type="ECO:0000259" key="7">
    <source>
        <dbReference type="Pfam" id="PF14508"/>
    </source>
</evidence>
<gene>
    <name evidence="9" type="ORF">ACFFVB_00085</name>
</gene>
<dbReference type="InterPro" id="IPR014718">
    <property type="entry name" value="GH-type_carb-bd"/>
</dbReference>
<dbReference type="PANTHER" id="PTHR35803">
    <property type="entry name" value="GLUCAN 1,4-ALPHA-GLUCOSIDASE SUSB-RELATED"/>
    <property type="match status" value="1"/>
</dbReference>
<dbReference type="EC" id="3.2.1.-" evidence="9"/>
<feature type="domain" description="Glycosyl-hydrolase 97 catalytic" evidence="6">
    <location>
        <begin position="310"/>
        <end position="463"/>
    </location>
</feature>
<dbReference type="InterPro" id="IPR013780">
    <property type="entry name" value="Glyco_hydro_b"/>
</dbReference>
<dbReference type="InterPro" id="IPR029486">
    <property type="entry name" value="GH97_N"/>
</dbReference>
<dbReference type="Pfam" id="PF10566">
    <property type="entry name" value="Glyco_hydro_97"/>
    <property type="match status" value="1"/>
</dbReference>
<dbReference type="EMBL" id="JBHMEZ010000001">
    <property type="protein sequence ID" value="MFB9051463.1"/>
    <property type="molecule type" value="Genomic_DNA"/>
</dbReference>
<evidence type="ECO:0000259" key="6">
    <source>
        <dbReference type="Pfam" id="PF10566"/>
    </source>
</evidence>
<dbReference type="GO" id="GO:0016798">
    <property type="term" value="F:hydrolase activity, acting on glycosyl bonds"/>
    <property type="evidence" value="ECO:0007669"/>
    <property type="project" value="UniProtKB-KW"/>
</dbReference>
<feature type="domain" description="Glycosyl-hydrolase 97 C-terminal oligomerisation" evidence="8">
    <location>
        <begin position="561"/>
        <end position="656"/>
    </location>
</feature>
<dbReference type="Proteomes" id="UP001589605">
    <property type="component" value="Unassembled WGS sequence"/>
</dbReference>
<organism evidence="9 10">
    <name type="scientific">Formosa undariae</name>
    <dbReference type="NCBI Taxonomy" id="1325436"/>
    <lineage>
        <taxon>Bacteria</taxon>
        <taxon>Pseudomonadati</taxon>
        <taxon>Bacteroidota</taxon>
        <taxon>Flavobacteriia</taxon>
        <taxon>Flavobacteriales</taxon>
        <taxon>Flavobacteriaceae</taxon>
        <taxon>Formosa</taxon>
    </lineage>
</organism>
<keyword evidence="5 9" id="KW-0326">Glycosidase</keyword>
<dbReference type="PANTHER" id="PTHR35803:SF2">
    <property type="entry name" value="RETAINING ALPHA-GALACTOSIDASE"/>
    <property type="match status" value="1"/>
</dbReference>
<comment type="caution">
    <text evidence="9">The sequence shown here is derived from an EMBL/GenBank/DDBJ whole genome shotgun (WGS) entry which is preliminary data.</text>
</comment>
<evidence type="ECO:0000256" key="4">
    <source>
        <dbReference type="ARBA" id="ARBA00022837"/>
    </source>
</evidence>
<evidence type="ECO:0000256" key="1">
    <source>
        <dbReference type="ARBA" id="ARBA00001913"/>
    </source>
</evidence>
<protein>
    <submittedName>
        <fullName evidence="9">Glycoside hydrolase family 97 protein</fullName>
        <ecNumber evidence="9">3.2.1.-</ecNumber>
    </submittedName>
</protein>
<dbReference type="RefSeq" id="WP_382379907.1">
    <property type="nucleotide sequence ID" value="NZ_JBHMEZ010000001.1"/>
</dbReference>
<evidence type="ECO:0000256" key="3">
    <source>
        <dbReference type="ARBA" id="ARBA00022801"/>
    </source>
</evidence>
<sequence length="661" mass="75244">MENNSKMSLNRIVLLLFVFLIGQQTYSQNFEITSPDKNIQLKVSVANDISWSASLKGHVIIKEAKIGMDFSSGENFGVKPQVKNHIIKTVSAMIYPGVPHKDAEIKDEYTQIVFTFKGKYQLHIRAYNDGVAYQFLDEGNRDRTVNSEQIKVSFPEGAKSFFPQETTMYSHNERAYLNKEVSGISSSEFCSLPVVFTTDNAKVLFTETALHDYPGMFVRGNGNETVDAIFPKYVLEAVDAKSQGDRDQTITKKADYIAKVSGKRAYPWRVFIISDDDRTFVESNLTYQLARPQAIENTEWIKPGKVAWDWYNANNIYGVDFKSGLNTATYKYYIDFASSNNIEYVILDEGWTKSTTEILDFNPDIDVPELIRYAKEKSVDIILWALWKPLDANLEEILETYKSWGVKGVKIDFIQRNDQYVVNSYERIAKECARLELLVDFHGSFKPSGLRRVYPNVINYEGVKGSENNKWSKDITPEHNVTIPFIRMAAGPMDYTPGAMSNAQRQNFAIKGKRPMSMGTRAHQVAMYVVYEAPLQMLCDSPSRYYKEQETVDFITQIPTTWDETRVLHGAIGDYIAVARRKGDTWYIGAMTDWSSRQLEMDLSFLKAGDFKMKVFKDGVNANRFAEDYSIESLAVNQNSKIMAEMSSGGGWSAIISMNKD</sequence>
<dbReference type="Gene3D" id="2.60.40.1180">
    <property type="entry name" value="Golgi alpha-mannosidase II"/>
    <property type="match status" value="1"/>
</dbReference>
<keyword evidence="10" id="KW-1185">Reference proteome</keyword>
<dbReference type="SUPFAM" id="SSF51445">
    <property type="entry name" value="(Trans)glycosidases"/>
    <property type="match status" value="1"/>
</dbReference>
<dbReference type="InterPro" id="IPR052720">
    <property type="entry name" value="Glycosyl_hydrolase_97"/>
</dbReference>
<dbReference type="Pfam" id="PF14509">
    <property type="entry name" value="GH97_C"/>
    <property type="match status" value="1"/>
</dbReference>
<dbReference type="Gene3D" id="3.20.20.70">
    <property type="entry name" value="Aldolase class I"/>
    <property type="match status" value="1"/>
</dbReference>
<evidence type="ECO:0000259" key="8">
    <source>
        <dbReference type="Pfam" id="PF14509"/>
    </source>
</evidence>
<dbReference type="InterPro" id="IPR017853">
    <property type="entry name" value="GH"/>
</dbReference>
<dbReference type="Pfam" id="PF14508">
    <property type="entry name" value="GH97_N"/>
    <property type="match status" value="1"/>
</dbReference>
<dbReference type="Gene3D" id="2.70.98.10">
    <property type="match status" value="1"/>
</dbReference>
<keyword evidence="4" id="KW-0106">Calcium</keyword>
<comment type="subunit">
    <text evidence="2">Monomer.</text>
</comment>
<comment type="cofactor">
    <cofactor evidence="1">
        <name>Ca(2+)</name>
        <dbReference type="ChEBI" id="CHEBI:29108"/>
    </cofactor>
</comment>
<evidence type="ECO:0000313" key="10">
    <source>
        <dbReference type="Proteomes" id="UP001589605"/>
    </source>
</evidence>
<dbReference type="InterPro" id="IPR029483">
    <property type="entry name" value="GH97_C"/>
</dbReference>
<reference evidence="9 10" key="1">
    <citation type="submission" date="2024-09" db="EMBL/GenBank/DDBJ databases">
        <authorList>
            <person name="Sun Q."/>
            <person name="Mori K."/>
        </authorList>
    </citation>
    <scope>NUCLEOTIDE SEQUENCE [LARGE SCALE GENOMIC DNA]</scope>
    <source>
        <strain evidence="9 10">CECT 8286</strain>
    </source>
</reference>
<proteinExistence type="predicted"/>
<dbReference type="InterPro" id="IPR013785">
    <property type="entry name" value="Aldolase_TIM"/>
</dbReference>
<evidence type="ECO:0000256" key="5">
    <source>
        <dbReference type="ARBA" id="ARBA00023295"/>
    </source>
</evidence>
<keyword evidence="3 9" id="KW-0378">Hydrolase</keyword>
<evidence type="ECO:0000313" key="9">
    <source>
        <dbReference type="EMBL" id="MFB9051463.1"/>
    </source>
</evidence>
<accession>A0ABV5EWB5</accession>
<evidence type="ECO:0000256" key="2">
    <source>
        <dbReference type="ARBA" id="ARBA00011245"/>
    </source>
</evidence>